<sequence length="823" mass="89710">MSSDSGPDVYLTLPQAFAPWPASIPNVLPPPVEERTLRAPFGINKDLYNFALRPEIPFTFATLYILTVLWLNAYNRSRDNKPWKVSKQTWFRYFVVIHNVLLSLYSFATFIAMFRAIQQTLPAWNAQYWRAETADALCKMHGPRGLGDAATYNTTINIWESKSPFIHLGSDSNPDSTDVGRLWNEGLAFWGWLFYVSKFYEVLDTLIMVAKGKRSATLQTYHHAGAMLCMWAGIRYMSPPIWMFVFINSAIHAMMYTYFALSALGYKVPQSLKRILTSMQIAQFVLGASYAALHLFIQYDIPLQIPYHVTSIIEDAASSASSAAYAATDSATSAVSSVSSFAEGFAASPISVISSIVESPMATGTMRAFIKKMLLRAAGEEGVAERVGMGQSYRDAIQNPVGAARGEIPNIAEKVEKFVERRYETHYRTEWTRINCIDTSGEAFAIYLNLLYLAPLTFLFARFFVRAYAQRGGGGKPRTASEIAHRASQAARDAKGQTERQFEKSGEKAEDEVRKRGSQAQDEMSKRGSEAKDVLSQRGAEAKDELSKRGSEAKDEAGKRLDELRQDIKAMREGNFSPSPGSNARKVTERVQSYEQKVKRYVSGSGNGDEKARSGSPTKGGSVDEEDDDGGARKASSASSGSRQGSPAGAEKGDSAGTGSQEQQQPSSTDDDEATKDDAESHDQKSASNKELKGSEPKSQEQASEDSEQGDTAGSGAPKTGSAEAKKLNTPDPDSQQTDNAAKKADKPDSKPQQQTPASGKKRSGKSASKGSKSDAANTKDDQDDTDAMGRSGYPVEPSSSPDAQFISSAPEPQFSPPPGINS</sequence>
<evidence type="ECO:0000313" key="2">
    <source>
        <dbReference type="Proteomes" id="UP001281147"/>
    </source>
</evidence>
<accession>A0ACC3MW68</accession>
<evidence type="ECO:0000313" key="1">
    <source>
        <dbReference type="EMBL" id="KAK3704989.1"/>
    </source>
</evidence>
<comment type="caution">
    <text evidence="1">The sequence shown here is derived from an EMBL/GenBank/DDBJ whole genome shotgun (WGS) entry which is preliminary data.</text>
</comment>
<keyword evidence="2" id="KW-1185">Reference proteome</keyword>
<protein>
    <submittedName>
        <fullName evidence="1">Uncharacterized protein</fullName>
    </submittedName>
</protein>
<gene>
    <name evidence="1" type="ORF">LTR37_013506</name>
</gene>
<reference evidence="1" key="1">
    <citation type="submission" date="2023-07" db="EMBL/GenBank/DDBJ databases">
        <title>Black Yeasts Isolated from many extreme environments.</title>
        <authorList>
            <person name="Coleine C."/>
            <person name="Stajich J.E."/>
            <person name="Selbmann L."/>
        </authorList>
    </citation>
    <scope>NUCLEOTIDE SEQUENCE</scope>
    <source>
        <strain evidence="1">CCFEE 5714</strain>
    </source>
</reference>
<proteinExistence type="predicted"/>
<organism evidence="1 2">
    <name type="scientific">Vermiconidia calcicola</name>
    <dbReference type="NCBI Taxonomy" id="1690605"/>
    <lineage>
        <taxon>Eukaryota</taxon>
        <taxon>Fungi</taxon>
        <taxon>Dikarya</taxon>
        <taxon>Ascomycota</taxon>
        <taxon>Pezizomycotina</taxon>
        <taxon>Dothideomycetes</taxon>
        <taxon>Dothideomycetidae</taxon>
        <taxon>Mycosphaerellales</taxon>
        <taxon>Extremaceae</taxon>
        <taxon>Vermiconidia</taxon>
    </lineage>
</organism>
<dbReference type="EMBL" id="JAUTXU010000133">
    <property type="protein sequence ID" value="KAK3704989.1"/>
    <property type="molecule type" value="Genomic_DNA"/>
</dbReference>
<name>A0ACC3MW68_9PEZI</name>
<dbReference type="Proteomes" id="UP001281147">
    <property type="component" value="Unassembled WGS sequence"/>
</dbReference>